<dbReference type="HAMAP" id="MF_01147">
    <property type="entry name" value="Lgt"/>
    <property type="match status" value="1"/>
</dbReference>
<feature type="binding site" evidence="7">
    <location>
        <position position="129"/>
    </location>
    <ligand>
        <name>a 1,2-diacyl-sn-glycero-3-phospho-(1'-sn-glycerol)</name>
        <dbReference type="ChEBI" id="CHEBI:64716"/>
    </ligand>
</feature>
<keyword evidence="3 7" id="KW-0808">Transferase</keyword>
<dbReference type="RefSeq" id="WP_377492181.1">
    <property type="nucleotide sequence ID" value="NZ_JBHMDO010000015.1"/>
</dbReference>
<feature type="transmembrane region" description="Helical" evidence="7">
    <location>
        <begin position="221"/>
        <end position="244"/>
    </location>
</feature>
<comment type="pathway">
    <text evidence="7">Protein modification; lipoprotein biosynthesis (diacylglyceryl transfer).</text>
</comment>
<evidence type="ECO:0000256" key="5">
    <source>
        <dbReference type="ARBA" id="ARBA00022989"/>
    </source>
</evidence>
<feature type="transmembrane region" description="Helical" evidence="7">
    <location>
        <begin position="13"/>
        <end position="33"/>
    </location>
</feature>
<accession>A0ABV5KKI7</accession>
<dbReference type="NCBIfam" id="TIGR00544">
    <property type="entry name" value="lgt"/>
    <property type="match status" value="1"/>
</dbReference>
<evidence type="ECO:0000256" key="4">
    <source>
        <dbReference type="ARBA" id="ARBA00022692"/>
    </source>
</evidence>
<gene>
    <name evidence="7 8" type="primary">lgt</name>
    <name evidence="8" type="ORF">ACFFSY_07385</name>
</gene>
<sequence length="255" mass="28295">MHNELIHLGPITIYGYGLMIAIGVLLAFRIIVYRVEKQRLAPDHLSALTMWSLLGGAIGAKLLYWITIGREILADPAIMLNLSQGFVVYGGIIGGLLAGYVYCRWQKLEFLRYLDLFAPSIALTQGFGRIGCFLAGCCYGEETDSWYGITFHDSDYAPNGVPLVPTQLLESAFNFGLFFLLIRLGKGTKANGLIAGIYLMLYAFGRFMIEFVRGDNIRGHVGYFSTSQWIALGMVAMTGLMLLLKTRKRSSVLHS</sequence>
<protein>
    <recommendedName>
        <fullName evidence="7">Phosphatidylglycerol--prolipoprotein diacylglyceryl transferase</fullName>
        <ecNumber evidence="7">2.5.1.145</ecNumber>
    </recommendedName>
</protein>
<name>A0ABV5KKI7_9BACL</name>
<feature type="transmembrane region" description="Helical" evidence="7">
    <location>
        <begin position="86"/>
        <end position="103"/>
    </location>
</feature>
<keyword evidence="4 7" id="KW-0812">Transmembrane</keyword>
<comment type="caution">
    <text evidence="8">The sequence shown here is derived from an EMBL/GenBank/DDBJ whole genome shotgun (WGS) entry which is preliminary data.</text>
</comment>
<evidence type="ECO:0000313" key="8">
    <source>
        <dbReference type="EMBL" id="MFB9325746.1"/>
    </source>
</evidence>
<keyword evidence="9" id="KW-1185">Reference proteome</keyword>
<dbReference type="EC" id="2.5.1.145" evidence="7"/>
<evidence type="ECO:0000256" key="7">
    <source>
        <dbReference type="HAMAP-Rule" id="MF_01147"/>
    </source>
</evidence>
<evidence type="ECO:0000256" key="1">
    <source>
        <dbReference type="ARBA" id="ARBA00007150"/>
    </source>
</evidence>
<evidence type="ECO:0000313" key="9">
    <source>
        <dbReference type="Proteomes" id="UP001589747"/>
    </source>
</evidence>
<dbReference type="GO" id="GO:0008961">
    <property type="term" value="F:phosphatidylglycerol-prolipoprotein diacylglyceryl transferase activity"/>
    <property type="evidence" value="ECO:0007669"/>
    <property type="project" value="UniProtKB-EC"/>
</dbReference>
<dbReference type="Proteomes" id="UP001589747">
    <property type="component" value="Unassembled WGS sequence"/>
</dbReference>
<evidence type="ECO:0000256" key="6">
    <source>
        <dbReference type="ARBA" id="ARBA00023136"/>
    </source>
</evidence>
<keyword evidence="5 7" id="KW-1133">Transmembrane helix</keyword>
<reference evidence="8 9" key="1">
    <citation type="submission" date="2024-09" db="EMBL/GenBank/DDBJ databases">
        <authorList>
            <person name="Sun Q."/>
            <person name="Mori K."/>
        </authorList>
    </citation>
    <scope>NUCLEOTIDE SEQUENCE [LARGE SCALE GENOMIC DNA]</scope>
    <source>
        <strain evidence="8 9">TISTR 2452</strain>
    </source>
</reference>
<keyword evidence="6 7" id="KW-0472">Membrane</keyword>
<feature type="transmembrane region" description="Helical" evidence="7">
    <location>
        <begin position="190"/>
        <end position="209"/>
    </location>
</feature>
<comment type="function">
    <text evidence="7">Catalyzes the transfer of the diacylglyceryl group from phosphatidylglycerol to the sulfhydryl group of the N-terminal cysteine of a prolipoprotein, the first step in the formation of mature lipoproteins.</text>
</comment>
<evidence type="ECO:0000256" key="3">
    <source>
        <dbReference type="ARBA" id="ARBA00022679"/>
    </source>
</evidence>
<dbReference type="PANTHER" id="PTHR30589">
    <property type="entry name" value="PROLIPOPROTEIN DIACYLGLYCERYL TRANSFERASE"/>
    <property type="match status" value="1"/>
</dbReference>
<feature type="transmembrane region" description="Helical" evidence="7">
    <location>
        <begin position="45"/>
        <end position="66"/>
    </location>
</feature>
<comment type="catalytic activity">
    <reaction evidence="7">
        <text>L-cysteinyl-[prolipoprotein] + a 1,2-diacyl-sn-glycero-3-phospho-(1'-sn-glycerol) = an S-1,2-diacyl-sn-glyceryl-L-cysteinyl-[prolipoprotein] + sn-glycerol 1-phosphate + H(+)</text>
        <dbReference type="Rhea" id="RHEA:56712"/>
        <dbReference type="Rhea" id="RHEA-COMP:14679"/>
        <dbReference type="Rhea" id="RHEA-COMP:14680"/>
        <dbReference type="ChEBI" id="CHEBI:15378"/>
        <dbReference type="ChEBI" id="CHEBI:29950"/>
        <dbReference type="ChEBI" id="CHEBI:57685"/>
        <dbReference type="ChEBI" id="CHEBI:64716"/>
        <dbReference type="ChEBI" id="CHEBI:140658"/>
        <dbReference type="EC" id="2.5.1.145"/>
    </reaction>
</comment>
<dbReference type="Pfam" id="PF01790">
    <property type="entry name" value="LGT"/>
    <property type="match status" value="1"/>
</dbReference>
<keyword evidence="2 7" id="KW-1003">Cell membrane</keyword>
<proteinExistence type="inferred from homology"/>
<evidence type="ECO:0000256" key="2">
    <source>
        <dbReference type="ARBA" id="ARBA00022475"/>
    </source>
</evidence>
<organism evidence="8 9">
    <name type="scientific">Paenibacillus aurantiacus</name>
    <dbReference type="NCBI Taxonomy" id="1936118"/>
    <lineage>
        <taxon>Bacteria</taxon>
        <taxon>Bacillati</taxon>
        <taxon>Bacillota</taxon>
        <taxon>Bacilli</taxon>
        <taxon>Bacillales</taxon>
        <taxon>Paenibacillaceae</taxon>
        <taxon>Paenibacillus</taxon>
    </lineage>
</organism>
<dbReference type="InterPro" id="IPR001640">
    <property type="entry name" value="Lgt"/>
</dbReference>
<dbReference type="PANTHER" id="PTHR30589:SF0">
    <property type="entry name" value="PHOSPHATIDYLGLYCEROL--PROLIPOPROTEIN DIACYLGLYCERYL TRANSFERASE"/>
    <property type="match status" value="1"/>
</dbReference>
<dbReference type="EMBL" id="JBHMDO010000015">
    <property type="protein sequence ID" value="MFB9325746.1"/>
    <property type="molecule type" value="Genomic_DNA"/>
</dbReference>
<comment type="similarity">
    <text evidence="1 7">Belongs to the Lgt family.</text>
</comment>
<comment type="subcellular location">
    <subcellularLocation>
        <location evidence="7">Cell membrane</location>
        <topology evidence="7">Multi-pass membrane protein</topology>
    </subcellularLocation>
</comment>